<organism evidence="1 2">
    <name type="scientific">Fonticella tunisiensis</name>
    <dbReference type="NCBI Taxonomy" id="1096341"/>
    <lineage>
        <taxon>Bacteria</taxon>
        <taxon>Bacillati</taxon>
        <taxon>Bacillota</taxon>
        <taxon>Clostridia</taxon>
        <taxon>Eubacteriales</taxon>
        <taxon>Clostridiaceae</taxon>
        <taxon>Fonticella</taxon>
    </lineage>
</organism>
<dbReference type="Proteomes" id="UP000295325">
    <property type="component" value="Unassembled WGS sequence"/>
</dbReference>
<comment type="caution">
    <text evidence="1">The sequence shown here is derived from an EMBL/GenBank/DDBJ whole genome shotgun (WGS) entry which is preliminary data.</text>
</comment>
<evidence type="ECO:0008006" key="3">
    <source>
        <dbReference type="Google" id="ProtNLM"/>
    </source>
</evidence>
<protein>
    <recommendedName>
        <fullName evidence="3">YopX protein domain-containing protein</fullName>
    </recommendedName>
</protein>
<gene>
    <name evidence="1" type="ORF">EDD71_102170</name>
</gene>
<dbReference type="OrthoDB" id="2990397at2"/>
<name>A0A4R7KTH6_9CLOT</name>
<dbReference type="AlphaFoldDB" id="A0A4R7KTH6"/>
<dbReference type="EMBL" id="SOAZ01000002">
    <property type="protein sequence ID" value="TDT63408.1"/>
    <property type="molecule type" value="Genomic_DNA"/>
</dbReference>
<keyword evidence="2" id="KW-1185">Reference proteome</keyword>
<sequence length="132" mass="15719">MKYYYYGSANYIELEDDEKIIEKPVELGDKLLVPGDFVKKIGEKERSSFEMQEGYFLKYMGYVESEYGKDLLFGTNVISADTRRFYYSFAYIDKNTLLVQGNQTGFWDIRVEKLEVFKDVEMKYIHRQLSFI</sequence>
<proteinExistence type="predicted"/>
<accession>A0A4R7KTH6</accession>
<evidence type="ECO:0000313" key="1">
    <source>
        <dbReference type="EMBL" id="TDT63408.1"/>
    </source>
</evidence>
<reference evidence="1 2" key="1">
    <citation type="submission" date="2019-03" db="EMBL/GenBank/DDBJ databases">
        <title>Genomic Encyclopedia of Type Strains, Phase IV (KMG-IV): sequencing the most valuable type-strain genomes for metagenomic binning, comparative biology and taxonomic classification.</title>
        <authorList>
            <person name="Goeker M."/>
        </authorList>
    </citation>
    <scope>NUCLEOTIDE SEQUENCE [LARGE SCALE GENOMIC DNA]</scope>
    <source>
        <strain evidence="1 2">DSM 24455</strain>
    </source>
</reference>
<dbReference type="RefSeq" id="WP_133627058.1">
    <property type="nucleotide sequence ID" value="NZ_SOAZ01000002.1"/>
</dbReference>
<evidence type="ECO:0000313" key="2">
    <source>
        <dbReference type="Proteomes" id="UP000295325"/>
    </source>
</evidence>